<comment type="caution">
    <text evidence="2">The sequence shown here is derived from an EMBL/GenBank/DDBJ whole genome shotgun (WGS) entry which is preliminary data.</text>
</comment>
<name>A0ABR4HGL2_9EURO</name>
<evidence type="ECO:0000313" key="3">
    <source>
        <dbReference type="Proteomes" id="UP001610334"/>
    </source>
</evidence>
<keyword evidence="3" id="KW-1185">Reference proteome</keyword>
<sequence length="336" mass="36638">MPIFGRKLLSSQPLASAAPPQRLARSMGTAKHPREIRPESITVAIFCSLLDEVTAVRYSLDEEFVCCPRAAHAKYVYNYGRIGHHAVVIARPFDTGPIKAARVAATVSFQFPNVRNAVLVGTGGGIPYPADIRLGDIAVSMPGKDHPGVIQYDFGKYEETEFVLIDKLDMPSKSLLSADKSVQRDKNMQNGDLGGILGDIIAKSGFKRPTTADTLFHGSFDHVNSGSDCSACRVKGSTKIVPRPQRRHQHPVVHRGLILSGSGVVRNPRDRDILRRGHNNAICFETEAAGIVNEIPCIVVRGISNYADTHVQDGWHRYAAAASAAYCKALLYKLRA</sequence>
<protein>
    <submittedName>
        <fullName evidence="2">Nucleoside phosphorylase domain-containing protein</fullName>
    </submittedName>
</protein>
<reference evidence="2 3" key="1">
    <citation type="submission" date="2024-07" db="EMBL/GenBank/DDBJ databases">
        <title>Section-level genome sequencing and comparative genomics of Aspergillus sections Usti and Cavernicolus.</title>
        <authorList>
            <consortium name="Lawrence Berkeley National Laboratory"/>
            <person name="Nybo J.L."/>
            <person name="Vesth T.C."/>
            <person name="Theobald S."/>
            <person name="Frisvad J.C."/>
            <person name="Larsen T.O."/>
            <person name="Kjaerboelling I."/>
            <person name="Rothschild-Mancinelli K."/>
            <person name="Lyhne E.K."/>
            <person name="Kogle M.E."/>
            <person name="Barry K."/>
            <person name="Clum A."/>
            <person name="Na H."/>
            <person name="Ledsgaard L."/>
            <person name="Lin J."/>
            <person name="Lipzen A."/>
            <person name="Kuo A."/>
            <person name="Riley R."/>
            <person name="Mondo S."/>
            <person name="Labutti K."/>
            <person name="Haridas S."/>
            <person name="Pangalinan J."/>
            <person name="Salamov A.A."/>
            <person name="Simmons B.A."/>
            <person name="Magnuson J.K."/>
            <person name="Chen J."/>
            <person name="Drula E."/>
            <person name="Henrissat B."/>
            <person name="Wiebenga A."/>
            <person name="Lubbers R.J."/>
            <person name="Gomes A.C."/>
            <person name="Makela M.R."/>
            <person name="Stajich J."/>
            <person name="Grigoriev I.V."/>
            <person name="Mortensen U.H."/>
            <person name="De Vries R.P."/>
            <person name="Baker S.E."/>
            <person name="Andersen M.R."/>
        </authorList>
    </citation>
    <scope>NUCLEOTIDE SEQUENCE [LARGE SCALE GENOMIC DNA]</scope>
    <source>
        <strain evidence="2 3">CBS 588.65</strain>
    </source>
</reference>
<feature type="region of interest" description="Disordered" evidence="1">
    <location>
        <begin position="12"/>
        <end position="32"/>
    </location>
</feature>
<proteinExistence type="predicted"/>
<dbReference type="Proteomes" id="UP001610334">
    <property type="component" value="Unassembled WGS sequence"/>
</dbReference>
<evidence type="ECO:0000313" key="2">
    <source>
        <dbReference type="EMBL" id="KAL2813913.1"/>
    </source>
</evidence>
<dbReference type="Gene3D" id="3.40.50.1580">
    <property type="entry name" value="Nucleoside phosphorylase domain"/>
    <property type="match status" value="1"/>
</dbReference>
<dbReference type="SUPFAM" id="SSF53167">
    <property type="entry name" value="Purine and uridine phosphorylases"/>
    <property type="match status" value="1"/>
</dbReference>
<dbReference type="InterPro" id="IPR053137">
    <property type="entry name" value="NLR-like"/>
</dbReference>
<accession>A0ABR4HGL2</accession>
<dbReference type="PANTHER" id="PTHR46082:SF11">
    <property type="entry name" value="AAA+ ATPASE DOMAIN-CONTAINING PROTEIN-RELATED"/>
    <property type="match status" value="1"/>
</dbReference>
<dbReference type="PANTHER" id="PTHR46082">
    <property type="entry name" value="ATP/GTP-BINDING PROTEIN-RELATED"/>
    <property type="match status" value="1"/>
</dbReference>
<dbReference type="InterPro" id="IPR035994">
    <property type="entry name" value="Nucleoside_phosphorylase_sf"/>
</dbReference>
<gene>
    <name evidence="2" type="ORF">BJX63DRAFT_209237</name>
</gene>
<dbReference type="EMBL" id="JBFXLT010000037">
    <property type="protein sequence ID" value="KAL2813913.1"/>
    <property type="molecule type" value="Genomic_DNA"/>
</dbReference>
<evidence type="ECO:0000256" key="1">
    <source>
        <dbReference type="SAM" id="MobiDB-lite"/>
    </source>
</evidence>
<organism evidence="2 3">
    <name type="scientific">Aspergillus granulosus</name>
    <dbReference type="NCBI Taxonomy" id="176169"/>
    <lineage>
        <taxon>Eukaryota</taxon>
        <taxon>Fungi</taxon>
        <taxon>Dikarya</taxon>
        <taxon>Ascomycota</taxon>
        <taxon>Pezizomycotina</taxon>
        <taxon>Eurotiomycetes</taxon>
        <taxon>Eurotiomycetidae</taxon>
        <taxon>Eurotiales</taxon>
        <taxon>Aspergillaceae</taxon>
        <taxon>Aspergillus</taxon>
        <taxon>Aspergillus subgen. Nidulantes</taxon>
    </lineage>
</organism>